<dbReference type="AlphaFoldDB" id="A0A0F9ATG7"/>
<reference evidence="1" key="1">
    <citation type="journal article" date="2015" name="Nature">
        <title>Complex archaea that bridge the gap between prokaryotes and eukaryotes.</title>
        <authorList>
            <person name="Spang A."/>
            <person name="Saw J.H."/>
            <person name="Jorgensen S.L."/>
            <person name="Zaremba-Niedzwiedzka K."/>
            <person name="Martijn J."/>
            <person name="Lind A.E."/>
            <person name="van Eijk R."/>
            <person name="Schleper C."/>
            <person name="Guy L."/>
            <person name="Ettema T.J."/>
        </authorList>
    </citation>
    <scope>NUCLEOTIDE SEQUENCE</scope>
</reference>
<sequence>MVGDPIILDWRTWLRGMSSGTELDDGGFSPDTEGVNLISQPGVMHAPAASVDGDGNTTLAGEIVIHIPDNDIAAGGDSAALVSDTGRFYNCLKEGLFFEVEPFVEYREELNYRDEIGLAIRLIGYYGQ</sequence>
<gene>
    <name evidence="1" type="ORF">LCGC14_2810320</name>
</gene>
<protein>
    <submittedName>
        <fullName evidence="1">Uncharacterized protein</fullName>
    </submittedName>
</protein>
<comment type="caution">
    <text evidence="1">The sequence shown here is derived from an EMBL/GenBank/DDBJ whole genome shotgun (WGS) entry which is preliminary data.</text>
</comment>
<dbReference type="EMBL" id="LAZR01052986">
    <property type="protein sequence ID" value="KKK81749.1"/>
    <property type="molecule type" value="Genomic_DNA"/>
</dbReference>
<accession>A0A0F9ATG7</accession>
<organism evidence="1">
    <name type="scientific">marine sediment metagenome</name>
    <dbReference type="NCBI Taxonomy" id="412755"/>
    <lineage>
        <taxon>unclassified sequences</taxon>
        <taxon>metagenomes</taxon>
        <taxon>ecological metagenomes</taxon>
    </lineage>
</organism>
<evidence type="ECO:0000313" key="1">
    <source>
        <dbReference type="EMBL" id="KKK81749.1"/>
    </source>
</evidence>
<proteinExistence type="predicted"/>
<name>A0A0F9ATG7_9ZZZZ</name>